<dbReference type="GeneID" id="20813825"/>
<dbReference type="Gene3D" id="1.20.920.10">
    <property type="entry name" value="Bromodomain-like"/>
    <property type="match status" value="5"/>
</dbReference>
<feature type="compositionally biased region" description="Basic and acidic residues" evidence="4">
    <location>
        <begin position="1157"/>
        <end position="1166"/>
    </location>
</feature>
<sequence>MSGESPTNKEKERISKPAHAACTQVLAMLLGHETLQSPSLSTAARSALLDGTYANIDAVEPADLKAKLTRKTMGLDVVQKLLGSKPSRCRFKTCERFSKDVRLVFQNILLYQSYLKDHAPKVYDPTLFETSQRLLQGFEMMYAGELARHVTTLAAQPSPSVSPEPSPAAPSSHKPPSTTLSHRPSSSSSLSDDDKAKCHGIVQRIMKYKEMGVAMAAPFFNPVDVGMYVDYKVKIPHRMHLYGVQQKLSTGAYASAAAFVQDMRLIFANCLVYNSEVILSAKIREHAVKLMHVLEQLVEQASFDQTPNATWTGMAHTDRWKCHQVLQDVLAHRSPGGIETAQWFKHPIVTYFASPDQAPFNYFKVIKRPMDIGTVTSRLHLGEYGDVAAFVADLRLVFDNCIKYWKASVDGQVYCDAAKTLLATMESSAVKVFGSAMSASLFPAKTASHEKRTTSATATTTTAAVPAQPSSTAISPKDIKSSSKKNATDLSKPSTSTSATSTSSSSSSSSRREFADKDKCLQMLETLRQHKMRGAMGKDIHTAYPFLHAVDITRYPDYAKIVSEPMDFNKIDRKLKSNRYTSLSEFSADVHLIFSNCLKYNSDPVEGADIRTMATTLRDCFIQLYQNLESGQVPGTPAIAASSSSKKNRSSSGRRDTPSDNNNDGDDTTKKRSSKKDKKEKKKKKDKKKDKKKHHHHRDKHSVEAVATATNTLSSPPIPTPSPPLPNVVVVAPPTSATPSKSSSKLSSKVKLDLSPWEASCERLVSRILKLDFVTAMHFDAPLVQKFPDLAKIYKSIVAEPMDLGTLRHLLITHAIADPVEFVRLGRLICDNAKTFNAGPDAASVRVRETADHLRWLFDSLCVEMNVLPDAEPLRRQWRTDRFSAVQTLKFTESKPNKECVKVLRALMSQKQVKDRWPFMEPAGVLFKDLPPTYYEIVKQPMDLKTVGEKLNALVYKSYGEFIGDIRLTFENAMLYNQLDKAKDEWTVYNAAKRLHELTTELWGDVTIDIVERLRRQVMEHKEAKIESDKSRAVEKARTATDDAARVKDYHAKLEQQKKDEAEAEVRAANERAAARDKAAKDARLAQMDKLSKAERKIEDKRRKREEELAHVERRNRTAVVATEEALKEAELRSRMRAKARQRDEAKKMSLVSNGDGDGHDSESKGKHGAMRMMAMMHPVDKPRKRRGGDGSADGATKFWKLKRRKLNVASVFVQSADEVQDQPE</sequence>
<protein>
    <recommendedName>
        <fullName evidence="5">Bromo domain-containing protein</fullName>
    </recommendedName>
</protein>
<dbReference type="InterPro" id="IPR036427">
    <property type="entry name" value="Bromodomain-like_sf"/>
</dbReference>
<feature type="compositionally biased region" description="Low complexity" evidence="4">
    <location>
        <begin position="169"/>
        <end position="190"/>
    </location>
</feature>
<dbReference type="AlphaFoldDB" id="W4G1Y4"/>
<dbReference type="Pfam" id="PF00439">
    <property type="entry name" value="Bromodomain"/>
    <property type="match status" value="5"/>
</dbReference>
<proteinExistence type="predicted"/>
<dbReference type="PRINTS" id="PR00503">
    <property type="entry name" value="BROMODOMAIN"/>
</dbReference>
<feature type="domain" description="Bromo" evidence="5">
    <location>
        <begin position="211"/>
        <end position="276"/>
    </location>
</feature>
<feature type="non-terminal residue" evidence="6">
    <location>
        <position position="1"/>
    </location>
</feature>
<feature type="domain" description="Bromo" evidence="5">
    <location>
        <begin position="911"/>
        <end position="984"/>
    </location>
</feature>
<dbReference type="GO" id="GO:0006338">
    <property type="term" value="P:chromatin remodeling"/>
    <property type="evidence" value="ECO:0007669"/>
    <property type="project" value="TreeGrafter"/>
</dbReference>
<dbReference type="PANTHER" id="PTHR22880">
    <property type="entry name" value="FALZ-RELATED BROMODOMAIN-CONTAINING PROTEINS"/>
    <property type="match status" value="1"/>
</dbReference>
<evidence type="ECO:0000256" key="4">
    <source>
        <dbReference type="SAM" id="MobiDB-lite"/>
    </source>
</evidence>
<dbReference type="PROSITE" id="PS50014">
    <property type="entry name" value="BROMODOMAIN_2"/>
    <property type="match status" value="4"/>
</dbReference>
<dbReference type="PROSITE" id="PS00633">
    <property type="entry name" value="BROMODOMAIN_1"/>
    <property type="match status" value="2"/>
</dbReference>
<dbReference type="PANTHER" id="PTHR22880:SF225">
    <property type="entry name" value="BROMODOMAIN-CONTAINING PROTEIN BET-1-RELATED"/>
    <property type="match status" value="1"/>
</dbReference>
<dbReference type="GO" id="GO:0000785">
    <property type="term" value="C:chromatin"/>
    <property type="evidence" value="ECO:0007669"/>
    <property type="project" value="TreeGrafter"/>
</dbReference>
<dbReference type="VEuPathDB" id="FungiDB:H257_11829"/>
<dbReference type="GO" id="GO:0005634">
    <property type="term" value="C:nucleus"/>
    <property type="evidence" value="ECO:0007669"/>
    <property type="project" value="TreeGrafter"/>
</dbReference>
<evidence type="ECO:0000256" key="2">
    <source>
        <dbReference type="PROSITE-ProRule" id="PRU00035"/>
    </source>
</evidence>
<dbReference type="SMART" id="SM00297">
    <property type="entry name" value="BROMO"/>
    <property type="match status" value="5"/>
</dbReference>
<reference evidence="6" key="1">
    <citation type="submission" date="2013-12" db="EMBL/GenBank/DDBJ databases">
        <title>The Genome Sequence of Aphanomyces astaci APO3.</title>
        <authorList>
            <consortium name="The Broad Institute Genomics Platform"/>
            <person name="Russ C."/>
            <person name="Tyler B."/>
            <person name="van West P."/>
            <person name="Dieguez-Uribeondo J."/>
            <person name="Young S.K."/>
            <person name="Zeng Q."/>
            <person name="Gargeya S."/>
            <person name="Fitzgerald M."/>
            <person name="Abouelleil A."/>
            <person name="Alvarado L."/>
            <person name="Chapman S.B."/>
            <person name="Gainer-Dewar J."/>
            <person name="Goldberg J."/>
            <person name="Griggs A."/>
            <person name="Gujja S."/>
            <person name="Hansen M."/>
            <person name="Howarth C."/>
            <person name="Imamovic A."/>
            <person name="Ireland A."/>
            <person name="Larimer J."/>
            <person name="McCowan C."/>
            <person name="Murphy C."/>
            <person name="Pearson M."/>
            <person name="Poon T.W."/>
            <person name="Priest M."/>
            <person name="Roberts A."/>
            <person name="Saif S."/>
            <person name="Shea T."/>
            <person name="Sykes S."/>
            <person name="Wortman J."/>
            <person name="Nusbaum C."/>
            <person name="Birren B."/>
        </authorList>
    </citation>
    <scope>NUCLEOTIDE SEQUENCE [LARGE SCALE GENOMIC DNA]</scope>
    <source>
        <strain evidence="6">APO3</strain>
    </source>
</reference>
<keyword evidence="1 2" id="KW-0103">Bromodomain</keyword>
<feature type="region of interest" description="Disordered" evidence="4">
    <location>
        <begin position="449"/>
        <end position="514"/>
    </location>
</feature>
<dbReference type="GO" id="GO:0006355">
    <property type="term" value="P:regulation of DNA-templated transcription"/>
    <property type="evidence" value="ECO:0007669"/>
    <property type="project" value="TreeGrafter"/>
</dbReference>
<feature type="coiled-coil region" evidence="3">
    <location>
        <begin position="1047"/>
        <end position="1115"/>
    </location>
</feature>
<dbReference type="InterPro" id="IPR001487">
    <property type="entry name" value="Bromodomain"/>
</dbReference>
<organism evidence="6">
    <name type="scientific">Aphanomyces astaci</name>
    <name type="common">Crayfish plague agent</name>
    <dbReference type="NCBI Taxonomy" id="112090"/>
    <lineage>
        <taxon>Eukaryota</taxon>
        <taxon>Sar</taxon>
        <taxon>Stramenopiles</taxon>
        <taxon>Oomycota</taxon>
        <taxon>Saprolegniomycetes</taxon>
        <taxon>Saprolegniales</taxon>
        <taxon>Verrucalvaceae</taxon>
        <taxon>Aphanomyces</taxon>
    </lineage>
</organism>
<dbReference type="InterPro" id="IPR018359">
    <property type="entry name" value="Bromodomain_CS"/>
</dbReference>
<dbReference type="CDD" id="cd04369">
    <property type="entry name" value="Bromodomain"/>
    <property type="match status" value="5"/>
</dbReference>
<dbReference type="InterPro" id="IPR050935">
    <property type="entry name" value="Bromo_chromatin_reader"/>
</dbReference>
<evidence type="ECO:0000256" key="1">
    <source>
        <dbReference type="ARBA" id="ARBA00023117"/>
    </source>
</evidence>
<accession>W4G1Y4</accession>
<feature type="compositionally biased region" description="Basic residues" evidence="4">
    <location>
        <begin position="671"/>
        <end position="700"/>
    </location>
</feature>
<feature type="domain" description="Bromo" evidence="5">
    <location>
        <begin position="336"/>
        <end position="404"/>
    </location>
</feature>
<feature type="region of interest" description="Disordered" evidence="4">
    <location>
        <begin position="154"/>
        <end position="195"/>
    </location>
</feature>
<dbReference type="EMBL" id="KI913149">
    <property type="protein sequence ID" value="ETV73291.1"/>
    <property type="molecule type" value="Genomic_DNA"/>
</dbReference>
<evidence type="ECO:0000256" key="3">
    <source>
        <dbReference type="SAM" id="Coils"/>
    </source>
</evidence>
<feature type="region of interest" description="Disordered" evidence="4">
    <location>
        <begin position="1137"/>
        <end position="1199"/>
    </location>
</feature>
<name>W4G1Y4_APHAT</name>
<evidence type="ECO:0000313" key="6">
    <source>
        <dbReference type="EMBL" id="ETV73291.1"/>
    </source>
</evidence>
<evidence type="ECO:0000259" key="5">
    <source>
        <dbReference type="PROSITE" id="PS50014"/>
    </source>
</evidence>
<feature type="compositionally biased region" description="Low complexity" evidence="4">
    <location>
        <begin position="454"/>
        <end position="476"/>
    </location>
</feature>
<dbReference type="RefSeq" id="XP_009837167.1">
    <property type="nucleotide sequence ID" value="XM_009838865.1"/>
</dbReference>
<feature type="domain" description="Bromo" evidence="5">
    <location>
        <begin position="538"/>
        <end position="608"/>
    </location>
</feature>
<dbReference type="OrthoDB" id="21449at2759"/>
<feature type="region of interest" description="Disordered" evidence="4">
    <location>
        <begin position="632"/>
        <end position="705"/>
    </location>
</feature>
<dbReference type="STRING" id="112090.W4G1Y4"/>
<gene>
    <name evidence="6" type="ORF">H257_11829</name>
</gene>
<dbReference type="SUPFAM" id="SSF47370">
    <property type="entry name" value="Bromodomain"/>
    <property type="match status" value="5"/>
</dbReference>
<keyword evidence="3" id="KW-0175">Coiled coil</keyword>
<feature type="compositionally biased region" description="Low complexity" evidence="4">
    <location>
        <begin position="494"/>
        <end position="509"/>
    </location>
</feature>